<feature type="signal peptide" evidence="4">
    <location>
        <begin position="1"/>
        <end position="20"/>
    </location>
</feature>
<dbReference type="OrthoDB" id="382013at2759"/>
<dbReference type="PANTHER" id="PTHR46513:SF13">
    <property type="entry name" value="EGF-LIKE DOMAIN-CONTAINING PROTEIN"/>
    <property type="match status" value="1"/>
</dbReference>
<accession>E9GIG3</accession>
<keyword evidence="3" id="KW-1133">Transmembrane helix</keyword>
<name>E9GIG3_DAPPU</name>
<dbReference type="STRING" id="6669.E9GIG3"/>
<keyword evidence="6" id="KW-1185">Reference proteome</keyword>
<dbReference type="Proteomes" id="UP000000305">
    <property type="component" value="Unassembled WGS sequence"/>
</dbReference>
<proteinExistence type="predicted"/>
<evidence type="ECO:0000313" key="6">
    <source>
        <dbReference type="Proteomes" id="UP000000305"/>
    </source>
</evidence>
<evidence type="ECO:0000256" key="3">
    <source>
        <dbReference type="SAM" id="Phobius"/>
    </source>
</evidence>
<keyword evidence="1" id="KW-0245">EGF-like domain</keyword>
<keyword evidence="3" id="KW-0812">Transmembrane</keyword>
<dbReference type="PROSITE" id="PS51120">
    <property type="entry name" value="LDLRB"/>
    <property type="match status" value="1"/>
</dbReference>
<dbReference type="PhylomeDB" id="E9GIG3"/>
<dbReference type="FunCoup" id="E9GIG3">
    <property type="interactions" value="88"/>
</dbReference>
<dbReference type="InterPro" id="IPR050778">
    <property type="entry name" value="Cueball_EGF_LRP_Nidogen"/>
</dbReference>
<feature type="chain" id="PRO_5003241040" evidence="4">
    <location>
        <begin position="21"/>
        <end position="389"/>
    </location>
</feature>
<organism evidence="5 6">
    <name type="scientific">Daphnia pulex</name>
    <name type="common">Water flea</name>
    <dbReference type="NCBI Taxonomy" id="6669"/>
    <lineage>
        <taxon>Eukaryota</taxon>
        <taxon>Metazoa</taxon>
        <taxon>Ecdysozoa</taxon>
        <taxon>Arthropoda</taxon>
        <taxon>Crustacea</taxon>
        <taxon>Branchiopoda</taxon>
        <taxon>Diplostraca</taxon>
        <taxon>Cladocera</taxon>
        <taxon>Anomopoda</taxon>
        <taxon>Daphniidae</taxon>
        <taxon>Daphnia</taxon>
    </lineage>
</organism>
<dbReference type="KEGG" id="dpx:DAPPUDRAFT_318319"/>
<keyword evidence="3" id="KW-0472">Membrane</keyword>
<evidence type="ECO:0000256" key="2">
    <source>
        <dbReference type="PROSITE-ProRule" id="PRU00461"/>
    </source>
</evidence>
<evidence type="ECO:0000256" key="4">
    <source>
        <dbReference type="SAM" id="SignalP"/>
    </source>
</evidence>
<evidence type="ECO:0000313" key="5">
    <source>
        <dbReference type="EMBL" id="EFX80772.1"/>
    </source>
</evidence>
<dbReference type="InParanoid" id="E9GIG3"/>
<dbReference type="eggNOG" id="KOG1215">
    <property type="taxonomic scope" value="Eukaryota"/>
</dbReference>
<dbReference type="SUPFAM" id="SSF63825">
    <property type="entry name" value="YWTD domain"/>
    <property type="match status" value="1"/>
</dbReference>
<dbReference type="HOGENOM" id="CLU_042965_0_0_1"/>
<dbReference type="EMBL" id="GL732546">
    <property type="protein sequence ID" value="EFX80772.1"/>
    <property type="molecule type" value="Genomic_DNA"/>
</dbReference>
<keyword evidence="4" id="KW-0732">Signal</keyword>
<protein>
    <submittedName>
        <fullName evidence="5">Uncharacterized protein</fullName>
    </submittedName>
</protein>
<dbReference type="Gene3D" id="2.120.10.30">
    <property type="entry name" value="TolB, C-terminal domain"/>
    <property type="match status" value="1"/>
</dbReference>
<feature type="transmembrane region" description="Helical" evidence="3">
    <location>
        <begin position="323"/>
        <end position="346"/>
    </location>
</feature>
<dbReference type="InterPro" id="IPR011042">
    <property type="entry name" value="6-blade_b-propeller_TolB-like"/>
</dbReference>
<dbReference type="AlphaFoldDB" id="E9GIG3"/>
<dbReference type="SMART" id="SM00135">
    <property type="entry name" value="LY"/>
    <property type="match status" value="5"/>
</dbReference>
<dbReference type="InterPro" id="IPR000033">
    <property type="entry name" value="LDLR_classB_rpt"/>
</dbReference>
<feature type="repeat" description="LDL-receptor class B" evidence="2">
    <location>
        <begin position="168"/>
        <end position="212"/>
    </location>
</feature>
<gene>
    <name evidence="5" type="ORF">DAPPUDRAFT_318319</name>
</gene>
<sequence length="389" mass="44627">MQLEVYYFIVLAFTVVTVRSITQNDLIISDGDQLQFLINGRESRTLTLDSYNASKLSALAYDPATKKLFFSDLRHLHGHIFSVNLDEESPNLVKDIVEKNSNETVESLTYDPVDKMLFWVDGFNRSIRRIRIDHDDDPSDEKAGVIEIVHFLNDEDKPQGIVSDPCTRMLYWTNIYNSRPVIERSFLNGSQREILIETDLLRPILLALDVMEQRLYWAESLRNGYFHIMRSFVNGSERETIYRGLGQIVISLTVGDDFVYWSDYNHKKIWCLRKDGSSRSPLSLGTFRNPALGLVVSRHQPVNCTMMAEEGQAEKSFAEKSEIITIAVCLTGTCLILMGIVAALIFRVWKSMGCQRLTFVSNKNEDDTFPFHYFDDYSNSYAMVDKATP</sequence>
<evidence type="ECO:0000256" key="1">
    <source>
        <dbReference type="ARBA" id="ARBA00022536"/>
    </source>
</evidence>
<reference evidence="5 6" key="1">
    <citation type="journal article" date="2011" name="Science">
        <title>The ecoresponsive genome of Daphnia pulex.</title>
        <authorList>
            <person name="Colbourne J.K."/>
            <person name="Pfrender M.E."/>
            <person name="Gilbert D."/>
            <person name="Thomas W.K."/>
            <person name="Tucker A."/>
            <person name="Oakley T.H."/>
            <person name="Tokishita S."/>
            <person name="Aerts A."/>
            <person name="Arnold G.J."/>
            <person name="Basu M.K."/>
            <person name="Bauer D.J."/>
            <person name="Caceres C.E."/>
            <person name="Carmel L."/>
            <person name="Casola C."/>
            <person name="Choi J.H."/>
            <person name="Detter J.C."/>
            <person name="Dong Q."/>
            <person name="Dusheyko S."/>
            <person name="Eads B.D."/>
            <person name="Frohlich T."/>
            <person name="Geiler-Samerotte K.A."/>
            <person name="Gerlach D."/>
            <person name="Hatcher P."/>
            <person name="Jogdeo S."/>
            <person name="Krijgsveld J."/>
            <person name="Kriventseva E.V."/>
            <person name="Kultz D."/>
            <person name="Laforsch C."/>
            <person name="Lindquist E."/>
            <person name="Lopez J."/>
            <person name="Manak J.R."/>
            <person name="Muller J."/>
            <person name="Pangilinan J."/>
            <person name="Patwardhan R.P."/>
            <person name="Pitluck S."/>
            <person name="Pritham E.J."/>
            <person name="Rechtsteiner A."/>
            <person name="Rho M."/>
            <person name="Rogozin I.B."/>
            <person name="Sakarya O."/>
            <person name="Salamov A."/>
            <person name="Schaack S."/>
            <person name="Shapiro H."/>
            <person name="Shiga Y."/>
            <person name="Skalitzky C."/>
            <person name="Smith Z."/>
            <person name="Souvorov A."/>
            <person name="Sung W."/>
            <person name="Tang Z."/>
            <person name="Tsuchiya D."/>
            <person name="Tu H."/>
            <person name="Vos H."/>
            <person name="Wang M."/>
            <person name="Wolf Y.I."/>
            <person name="Yamagata H."/>
            <person name="Yamada T."/>
            <person name="Ye Y."/>
            <person name="Shaw J.R."/>
            <person name="Andrews J."/>
            <person name="Crease T.J."/>
            <person name="Tang H."/>
            <person name="Lucas S.M."/>
            <person name="Robertson H.M."/>
            <person name="Bork P."/>
            <person name="Koonin E.V."/>
            <person name="Zdobnov E.M."/>
            <person name="Grigoriev I.V."/>
            <person name="Lynch M."/>
            <person name="Boore J.L."/>
        </authorList>
    </citation>
    <scope>NUCLEOTIDE SEQUENCE [LARGE SCALE GENOMIC DNA]</scope>
</reference>
<dbReference type="PANTHER" id="PTHR46513">
    <property type="entry name" value="VITELLOGENIN RECEPTOR-LIKE PROTEIN-RELATED-RELATED"/>
    <property type="match status" value="1"/>
</dbReference>